<sequence length="325" mass="37334">MSSIVNCAAYADGKRVANIELNEIGQTLTQTDQFVWIGLHEPSEELLSQVQREFGLHELAVEDAHRAHQRPKLEPYGDTFFIVLRTAQINNQQRRIDFGETHFFLGNNFIVTVRHGSSLSYTEVRNRCESTPQLLRKGPGFALYAVMDAIVDQYFPVIDALVEELEELEEKIFNETYKRETTAQIYNLKRQLLAVKHAVSPLTDICNRLMRFDSEIIQEDTRPYFRDVYDHSVRINEMIDNTRELLTTALEANFSLISISQNEISKKFAGWAAIIGVPTMIAGIYGMNFSFMPELNWHYGYPFALALTLGSCLTLYLIFKRSGWL</sequence>
<dbReference type="Gene3D" id="1.20.58.340">
    <property type="entry name" value="Magnesium transport protein CorA, transmembrane region"/>
    <property type="match status" value="2"/>
</dbReference>
<feature type="transmembrane region" description="Helical" evidence="8">
    <location>
        <begin position="268"/>
        <end position="287"/>
    </location>
</feature>
<dbReference type="Proteomes" id="UP000236893">
    <property type="component" value="Unassembled WGS sequence"/>
</dbReference>
<dbReference type="Gene3D" id="3.30.460.20">
    <property type="entry name" value="CorA soluble domain-like"/>
    <property type="match status" value="1"/>
</dbReference>
<dbReference type="FunFam" id="1.20.58.340:FF:000012">
    <property type="entry name" value="Magnesium transport protein CorA"/>
    <property type="match status" value="1"/>
</dbReference>
<dbReference type="RefSeq" id="WP_103788254.1">
    <property type="nucleotide sequence ID" value="NZ_PQVF01000004.1"/>
</dbReference>
<dbReference type="PANTHER" id="PTHR46494">
    <property type="entry name" value="CORA FAMILY METAL ION TRANSPORTER (EUROFUNG)"/>
    <property type="match status" value="1"/>
</dbReference>
<dbReference type="SUPFAM" id="SSF144083">
    <property type="entry name" value="Magnesium transport protein CorA, transmembrane region"/>
    <property type="match status" value="1"/>
</dbReference>
<comment type="function">
    <text evidence="8">Mediates influx of magnesium ions.</text>
</comment>
<reference evidence="9 10" key="1">
    <citation type="submission" date="2018-01" db="EMBL/GenBank/DDBJ databases">
        <authorList>
            <person name="Gaut B.S."/>
            <person name="Morton B.R."/>
            <person name="Clegg M.T."/>
            <person name="Duvall M.R."/>
        </authorList>
    </citation>
    <scope>NUCLEOTIDE SEQUENCE [LARGE SCALE GENOMIC DNA]</scope>
    <source>
        <strain evidence="9 10">HR-AV</strain>
    </source>
</reference>
<dbReference type="AlphaFoldDB" id="A0A2S5A486"/>
<dbReference type="InterPro" id="IPR004488">
    <property type="entry name" value="Mg/Co-transport_prot_CorA"/>
</dbReference>
<dbReference type="GO" id="GO:0000287">
    <property type="term" value="F:magnesium ion binding"/>
    <property type="evidence" value="ECO:0007669"/>
    <property type="project" value="TreeGrafter"/>
</dbReference>
<dbReference type="InterPro" id="IPR045863">
    <property type="entry name" value="CorA_TM1_TM2"/>
</dbReference>
<dbReference type="GO" id="GO:0015095">
    <property type="term" value="F:magnesium ion transmembrane transporter activity"/>
    <property type="evidence" value="ECO:0007669"/>
    <property type="project" value="UniProtKB-UniRule"/>
</dbReference>
<keyword evidence="5 8" id="KW-0812">Transmembrane</keyword>
<keyword evidence="10" id="KW-1185">Reference proteome</keyword>
<evidence type="ECO:0000313" key="9">
    <source>
        <dbReference type="EMBL" id="POY37346.1"/>
    </source>
</evidence>
<dbReference type="GO" id="GO:0005886">
    <property type="term" value="C:plasma membrane"/>
    <property type="evidence" value="ECO:0007669"/>
    <property type="project" value="UniProtKB-SubCell"/>
</dbReference>
<dbReference type="Pfam" id="PF01544">
    <property type="entry name" value="CorA"/>
    <property type="match status" value="1"/>
</dbReference>
<gene>
    <name evidence="8 9" type="primary">corA</name>
    <name evidence="9" type="ORF">C3K47_06160</name>
</gene>
<keyword evidence="3 8" id="KW-0813">Transport</keyword>
<dbReference type="CDD" id="cd12830">
    <property type="entry name" value="MtCorA-like"/>
    <property type="match status" value="1"/>
</dbReference>
<dbReference type="OrthoDB" id="9803416at2"/>
<comment type="caution">
    <text evidence="9">The sequence shown here is derived from an EMBL/GenBank/DDBJ whole genome shotgun (WGS) entry which is preliminary data.</text>
</comment>
<proteinExistence type="inferred from homology"/>
<evidence type="ECO:0000256" key="7">
    <source>
        <dbReference type="ARBA" id="ARBA00023136"/>
    </source>
</evidence>
<comment type="similarity">
    <text evidence="2 8">Belongs to the CorA metal ion transporter (MIT) (TC 1.A.35) family.</text>
</comment>
<evidence type="ECO:0000256" key="1">
    <source>
        <dbReference type="ARBA" id="ARBA00004651"/>
    </source>
</evidence>
<evidence type="ECO:0000256" key="2">
    <source>
        <dbReference type="ARBA" id="ARBA00009765"/>
    </source>
</evidence>
<comment type="subcellular location">
    <subcellularLocation>
        <location evidence="1">Cell membrane</location>
        <topology evidence="1">Multi-pass membrane protein</topology>
    </subcellularLocation>
    <subcellularLocation>
        <location evidence="8">Membrane</location>
        <topology evidence="8">Multi-pass membrane protein</topology>
    </subcellularLocation>
</comment>
<keyword evidence="6 8" id="KW-1133">Transmembrane helix</keyword>
<evidence type="ECO:0000256" key="5">
    <source>
        <dbReference type="ARBA" id="ARBA00022692"/>
    </source>
</evidence>
<dbReference type="GO" id="GO:0050897">
    <property type="term" value="F:cobalt ion binding"/>
    <property type="evidence" value="ECO:0007669"/>
    <property type="project" value="TreeGrafter"/>
</dbReference>
<organism evidence="9 10">
    <name type="scientific">Solitalea longa</name>
    <dbReference type="NCBI Taxonomy" id="2079460"/>
    <lineage>
        <taxon>Bacteria</taxon>
        <taxon>Pseudomonadati</taxon>
        <taxon>Bacteroidota</taxon>
        <taxon>Sphingobacteriia</taxon>
        <taxon>Sphingobacteriales</taxon>
        <taxon>Sphingobacteriaceae</taxon>
        <taxon>Solitalea</taxon>
    </lineage>
</organism>
<evidence type="ECO:0000256" key="4">
    <source>
        <dbReference type="ARBA" id="ARBA00022475"/>
    </source>
</evidence>
<evidence type="ECO:0000256" key="3">
    <source>
        <dbReference type="ARBA" id="ARBA00022448"/>
    </source>
</evidence>
<feature type="transmembrane region" description="Helical" evidence="8">
    <location>
        <begin position="299"/>
        <end position="319"/>
    </location>
</feature>
<evidence type="ECO:0000313" key="10">
    <source>
        <dbReference type="Proteomes" id="UP000236893"/>
    </source>
</evidence>
<evidence type="ECO:0000256" key="6">
    <source>
        <dbReference type="ARBA" id="ARBA00022989"/>
    </source>
</evidence>
<dbReference type="GO" id="GO:0015087">
    <property type="term" value="F:cobalt ion transmembrane transporter activity"/>
    <property type="evidence" value="ECO:0007669"/>
    <property type="project" value="UniProtKB-UniRule"/>
</dbReference>
<protein>
    <recommendedName>
        <fullName evidence="8">Magnesium transport protein CorA</fullName>
    </recommendedName>
</protein>
<dbReference type="InterPro" id="IPR002523">
    <property type="entry name" value="MgTranspt_CorA/ZnTranspt_ZntB"/>
</dbReference>
<name>A0A2S5A486_9SPHI</name>
<dbReference type="NCBIfam" id="TIGR00383">
    <property type="entry name" value="corA"/>
    <property type="match status" value="1"/>
</dbReference>
<keyword evidence="4 8" id="KW-1003">Cell membrane</keyword>
<dbReference type="EMBL" id="PQVF01000004">
    <property type="protein sequence ID" value="POY37346.1"/>
    <property type="molecule type" value="Genomic_DNA"/>
</dbReference>
<accession>A0A2S5A486</accession>
<dbReference type="SUPFAM" id="SSF143865">
    <property type="entry name" value="CorA soluble domain-like"/>
    <property type="match status" value="1"/>
</dbReference>
<keyword evidence="8" id="KW-0406">Ion transport</keyword>
<keyword evidence="8" id="KW-0460">Magnesium</keyword>
<dbReference type="InterPro" id="IPR045861">
    <property type="entry name" value="CorA_cytoplasmic_dom"/>
</dbReference>
<keyword evidence="7 8" id="KW-0472">Membrane</keyword>
<dbReference type="PANTHER" id="PTHR46494:SF1">
    <property type="entry name" value="CORA FAMILY METAL ION TRANSPORTER (EUROFUNG)"/>
    <property type="match status" value="1"/>
</dbReference>
<evidence type="ECO:0000256" key="8">
    <source>
        <dbReference type="RuleBase" id="RU362010"/>
    </source>
</evidence>